<evidence type="ECO:0000313" key="2">
    <source>
        <dbReference type="EMBL" id="MDW8515084.1"/>
    </source>
</evidence>
<sequence length="283" mass="32631">MQKIKLPNNLQTTINFHSSYCELHTFRKNGQDVVKPVQRMVIDGEVVCPRCRKEAQEKKLEQVENTKFKQLEQLRRYNTLYKESHVSDATILTATFENYTTECEEQGINLNSMKRYCEQFKEGSVFNIILQGNPGAGKSHLAYAMLQELNNHDRDAVPKKTCLFVSVDEMIRLIKDSFSNKDSKYTEHYFTDLLSNVDYLVLDDLGAETGAIDTGKSATNFVQSILYGVMNARQDKVTISTTNLSGKSLFNMYDKKLVSRLLRNPQYVIFKDTKDKRMEQIPF</sequence>
<proteinExistence type="predicted"/>
<reference evidence="3" key="1">
    <citation type="submission" date="2023-07" db="EMBL/GenBank/DDBJ databases">
        <title>Draft genomic sequences of Priestia flexa CCM isolated from the soil of an abandoned mine contaminated by free cyanide in the high Andean zone of Tacna, Peru.</title>
        <authorList>
            <person name="Caceda Quiroz C.J."/>
            <person name="Maraza Chooque G.J."/>
            <person name="Fora Quispe G.L."/>
            <person name="Carpio Mamani M."/>
        </authorList>
    </citation>
    <scope>NUCLEOTIDE SEQUENCE [LARGE SCALE GENOMIC DNA]</scope>
    <source>
        <strain evidence="3">CCM</strain>
    </source>
</reference>
<keyword evidence="3" id="KW-1185">Reference proteome</keyword>
<dbReference type="CDD" id="cd00009">
    <property type="entry name" value="AAA"/>
    <property type="match status" value="1"/>
</dbReference>
<dbReference type="Proteomes" id="UP001284771">
    <property type="component" value="Unassembled WGS sequence"/>
</dbReference>
<keyword evidence="2" id="KW-0547">Nucleotide-binding</keyword>
<dbReference type="Pfam" id="PF01695">
    <property type="entry name" value="IstB_IS21"/>
    <property type="match status" value="1"/>
</dbReference>
<dbReference type="SUPFAM" id="SSF52540">
    <property type="entry name" value="P-loop containing nucleoside triphosphate hydrolases"/>
    <property type="match status" value="1"/>
</dbReference>
<dbReference type="Gene3D" id="3.40.50.300">
    <property type="entry name" value="P-loop containing nucleotide triphosphate hydrolases"/>
    <property type="match status" value="1"/>
</dbReference>
<dbReference type="InterPro" id="IPR027417">
    <property type="entry name" value="P-loop_NTPase"/>
</dbReference>
<dbReference type="RefSeq" id="WP_318757180.1">
    <property type="nucleotide sequence ID" value="NZ_JAWUZT010000005.1"/>
</dbReference>
<dbReference type="EMBL" id="JAWUZT010000005">
    <property type="protein sequence ID" value="MDW8515084.1"/>
    <property type="molecule type" value="Genomic_DNA"/>
</dbReference>
<accession>A0ABU4J261</accession>
<evidence type="ECO:0000313" key="3">
    <source>
        <dbReference type="Proteomes" id="UP001284771"/>
    </source>
</evidence>
<keyword evidence="2" id="KW-0067">ATP-binding</keyword>
<name>A0ABU4J261_9BACI</name>
<protein>
    <submittedName>
        <fullName evidence="2">ATP-binding protein</fullName>
    </submittedName>
</protein>
<feature type="domain" description="IstB-like ATP-binding" evidence="1">
    <location>
        <begin position="127"/>
        <end position="222"/>
    </location>
</feature>
<organism evidence="2 3">
    <name type="scientific">Priestia flexa</name>
    <dbReference type="NCBI Taxonomy" id="86664"/>
    <lineage>
        <taxon>Bacteria</taxon>
        <taxon>Bacillati</taxon>
        <taxon>Bacillota</taxon>
        <taxon>Bacilli</taxon>
        <taxon>Bacillales</taxon>
        <taxon>Bacillaceae</taxon>
        <taxon>Priestia</taxon>
    </lineage>
</organism>
<dbReference type="PANTHER" id="PTHR30050:SF8">
    <property type="entry name" value="PRIMOSOMAL PROTEIN DNAI"/>
    <property type="match status" value="1"/>
</dbReference>
<dbReference type="InterPro" id="IPR002611">
    <property type="entry name" value="IstB_ATP-bd"/>
</dbReference>
<gene>
    <name evidence="2" type="ORF">RIB56_02985</name>
</gene>
<dbReference type="GO" id="GO:0005524">
    <property type="term" value="F:ATP binding"/>
    <property type="evidence" value="ECO:0007669"/>
    <property type="project" value="UniProtKB-KW"/>
</dbReference>
<comment type="caution">
    <text evidence="2">The sequence shown here is derived from an EMBL/GenBank/DDBJ whole genome shotgun (WGS) entry which is preliminary data.</text>
</comment>
<dbReference type="PANTHER" id="PTHR30050">
    <property type="entry name" value="CHROMOSOMAL REPLICATION INITIATOR PROTEIN DNAA"/>
    <property type="match status" value="1"/>
</dbReference>
<evidence type="ECO:0000259" key="1">
    <source>
        <dbReference type="Pfam" id="PF01695"/>
    </source>
</evidence>